<organism evidence="1">
    <name type="scientific">marine sediment metagenome</name>
    <dbReference type="NCBI Taxonomy" id="412755"/>
    <lineage>
        <taxon>unclassified sequences</taxon>
        <taxon>metagenomes</taxon>
        <taxon>ecological metagenomes</taxon>
    </lineage>
</organism>
<dbReference type="AlphaFoldDB" id="X1CL78"/>
<evidence type="ECO:0000313" key="1">
    <source>
        <dbReference type="EMBL" id="GAH09161.1"/>
    </source>
</evidence>
<sequence>MIRIGVFIRPQVEKALAETDDAEVKWRLKIVLEKMKEGPERTVFLGPYELKKPTLQLYDADGTMYVGAENITKGGESIGPGLVVANAKRKFQILSGGKFRKSWKSHYGED</sequence>
<gene>
    <name evidence="1" type="ORF">S01H4_62826</name>
</gene>
<reference evidence="1" key="1">
    <citation type="journal article" date="2014" name="Front. Microbiol.">
        <title>High frequency of phylogenetically diverse reductive dehalogenase-homologous genes in deep subseafloor sedimentary metagenomes.</title>
        <authorList>
            <person name="Kawai M."/>
            <person name="Futagami T."/>
            <person name="Toyoda A."/>
            <person name="Takaki Y."/>
            <person name="Nishi S."/>
            <person name="Hori S."/>
            <person name="Arai W."/>
            <person name="Tsubouchi T."/>
            <person name="Morono Y."/>
            <person name="Uchiyama I."/>
            <person name="Ito T."/>
            <person name="Fujiyama A."/>
            <person name="Inagaki F."/>
            <person name="Takami H."/>
        </authorList>
    </citation>
    <scope>NUCLEOTIDE SEQUENCE</scope>
    <source>
        <strain evidence="1">Expedition CK06-06</strain>
    </source>
</reference>
<accession>X1CL78</accession>
<name>X1CL78_9ZZZZ</name>
<protein>
    <submittedName>
        <fullName evidence="1">Uncharacterized protein</fullName>
    </submittedName>
</protein>
<proteinExistence type="predicted"/>
<feature type="non-terminal residue" evidence="1">
    <location>
        <position position="110"/>
    </location>
</feature>
<dbReference type="EMBL" id="BART01037598">
    <property type="protein sequence ID" value="GAH09161.1"/>
    <property type="molecule type" value="Genomic_DNA"/>
</dbReference>
<comment type="caution">
    <text evidence="1">The sequence shown here is derived from an EMBL/GenBank/DDBJ whole genome shotgun (WGS) entry which is preliminary data.</text>
</comment>